<gene>
    <name evidence="1" type="ORF">A5779_10535</name>
</gene>
<comment type="caution">
    <text evidence="1">The sequence shown here is derived from an EMBL/GenBank/DDBJ whole genome shotgun (WGS) entry which is preliminary data.</text>
</comment>
<reference evidence="2" key="1">
    <citation type="submission" date="2016-06" db="EMBL/GenBank/DDBJ databases">
        <authorList>
            <person name="Sutton G."/>
            <person name="Brinkac L."/>
            <person name="Sanka R."/>
            <person name="Adams M."/>
            <person name="Lau E."/>
            <person name="Mehaffy C."/>
            <person name="Tameris M."/>
            <person name="Hatherill M."/>
            <person name="Hanekom W."/>
            <person name="Mahomed H."/>
            <person name="Mcshane H."/>
        </authorList>
    </citation>
    <scope>NUCLEOTIDE SEQUENCE [LARGE SCALE GENOMIC DNA]</scope>
    <source>
        <strain evidence="2">852002-10433_SCH5171157</strain>
    </source>
</reference>
<dbReference type="RefSeq" id="WP_064887395.1">
    <property type="nucleotide sequence ID" value="NZ_LZSY01000187.1"/>
</dbReference>
<evidence type="ECO:0000313" key="1">
    <source>
        <dbReference type="EMBL" id="OBB81050.1"/>
    </source>
</evidence>
<name>A0A1A0VCR1_MYCPR</name>
<dbReference type="EMBL" id="LZSY01000187">
    <property type="protein sequence ID" value="OBB81050.1"/>
    <property type="molecule type" value="Genomic_DNA"/>
</dbReference>
<dbReference type="Proteomes" id="UP000094008">
    <property type="component" value="Unassembled WGS sequence"/>
</dbReference>
<sequence>MLTPALYRTRITHVRRAPVHHRFSYRGYSWYVDLDRLPRLPRWLRPFARFEVDDHFAGEPKDTLRQRVDAFLVSRDVDLDGGRVTALLQARVLGYVFNPLSLYWCHDAAGTVRCVVAEVHNTYGGRHAYLLPAGQPARVSKRMYVSPFNAVEGHYRVLAPEPGEQLDVTISLHREGHPAFVATLRGDRRPATTWEILRLQLSAPVAPLAGALAIRVEGIKLWLRRVPVVPRPTGEVVESVTQNPGRSL</sequence>
<evidence type="ECO:0008006" key="3">
    <source>
        <dbReference type="Google" id="ProtNLM"/>
    </source>
</evidence>
<dbReference type="PANTHER" id="PTHR33973">
    <property type="entry name" value="OS07G0153300 PROTEIN"/>
    <property type="match status" value="1"/>
</dbReference>
<dbReference type="InterPro" id="IPR010775">
    <property type="entry name" value="DUF1365"/>
</dbReference>
<proteinExistence type="predicted"/>
<organism evidence="1 2">
    <name type="scientific">Mycolicibacterium peregrinum</name>
    <name type="common">Mycobacterium peregrinum</name>
    <dbReference type="NCBI Taxonomy" id="43304"/>
    <lineage>
        <taxon>Bacteria</taxon>
        <taxon>Bacillati</taxon>
        <taxon>Actinomycetota</taxon>
        <taxon>Actinomycetes</taxon>
        <taxon>Mycobacteriales</taxon>
        <taxon>Mycobacteriaceae</taxon>
        <taxon>Mycolicibacterium</taxon>
    </lineage>
</organism>
<dbReference type="Pfam" id="PF07103">
    <property type="entry name" value="DUF1365"/>
    <property type="match status" value="1"/>
</dbReference>
<dbReference type="AlphaFoldDB" id="A0A1A0VCR1"/>
<protein>
    <recommendedName>
        <fullName evidence="3">DUF1365 domain-containing protein</fullName>
    </recommendedName>
</protein>
<evidence type="ECO:0000313" key="2">
    <source>
        <dbReference type="Proteomes" id="UP000094008"/>
    </source>
</evidence>
<accession>A0A1A0VCR1</accession>
<dbReference type="OrthoDB" id="9778801at2"/>
<dbReference type="PANTHER" id="PTHR33973:SF4">
    <property type="entry name" value="OS07G0153300 PROTEIN"/>
    <property type="match status" value="1"/>
</dbReference>